<protein>
    <submittedName>
        <fullName evidence="2">Uncharacterized protein</fullName>
    </submittedName>
</protein>
<accession>A0A0A9AN24</accession>
<evidence type="ECO:0000313" key="2">
    <source>
        <dbReference type="EMBL" id="JAD50340.1"/>
    </source>
</evidence>
<evidence type="ECO:0000256" key="1">
    <source>
        <dbReference type="SAM" id="MobiDB-lite"/>
    </source>
</evidence>
<organism evidence="2">
    <name type="scientific">Arundo donax</name>
    <name type="common">Giant reed</name>
    <name type="synonym">Donax arundinaceus</name>
    <dbReference type="NCBI Taxonomy" id="35708"/>
    <lineage>
        <taxon>Eukaryota</taxon>
        <taxon>Viridiplantae</taxon>
        <taxon>Streptophyta</taxon>
        <taxon>Embryophyta</taxon>
        <taxon>Tracheophyta</taxon>
        <taxon>Spermatophyta</taxon>
        <taxon>Magnoliopsida</taxon>
        <taxon>Liliopsida</taxon>
        <taxon>Poales</taxon>
        <taxon>Poaceae</taxon>
        <taxon>PACMAD clade</taxon>
        <taxon>Arundinoideae</taxon>
        <taxon>Arundineae</taxon>
        <taxon>Arundo</taxon>
    </lineage>
</organism>
<dbReference type="AlphaFoldDB" id="A0A0A9AN24"/>
<sequence>MTSPCRRRDNRGRERGGAPAPVLGRLARASDDELG</sequence>
<reference evidence="2" key="2">
    <citation type="journal article" date="2015" name="Data Brief">
        <title>Shoot transcriptome of the giant reed, Arundo donax.</title>
        <authorList>
            <person name="Barrero R.A."/>
            <person name="Guerrero F.D."/>
            <person name="Moolhuijzen P."/>
            <person name="Goolsby J.A."/>
            <person name="Tidwell J."/>
            <person name="Bellgard S.E."/>
            <person name="Bellgard M.I."/>
        </authorList>
    </citation>
    <scope>NUCLEOTIDE SEQUENCE</scope>
    <source>
        <tissue evidence="2">Shoot tissue taken approximately 20 cm above the soil surface</tissue>
    </source>
</reference>
<dbReference type="EMBL" id="GBRH01247555">
    <property type="protein sequence ID" value="JAD50340.1"/>
    <property type="molecule type" value="Transcribed_RNA"/>
</dbReference>
<reference evidence="2" key="1">
    <citation type="submission" date="2014-09" db="EMBL/GenBank/DDBJ databases">
        <authorList>
            <person name="Magalhaes I.L.F."/>
            <person name="Oliveira U."/>
            <person name="Santos F.R."/>
            <person name="Vidigal T.H.D.A."/>
            <person name="Brescovit A.D."/>
            <person name="Santos A.J."/>
        </authorList>
    </citation>
    <scope>NUCLEOTIDE SEQUENCE</scope>
    <source>
        <tissue evidence="2">Shoot tissue taken approximately 20 cm above the soil surface</tissue>
    </source>
</reference>
<name>A0A0A9AN24_ARUDO</name>
<proteinExistence type="predicted"/>
<feature type="region of interest" description="Disordered" evidence="1">
    <location>
        <begin position="1"/>
        <end position="35"/>
    </location>
</feature>